<keyword evidence="3" id="KW-1185">Reference proteome</keyword>
<sequence>MSKLITLLRFLCTSSTALLLSFSIIDILHLGLSVFLVLRHLRFLSLWACWSLLGSLCASFRWFLCWSCFGAFIPFRAFRFGLGLLCRFPRAPSVFDRLVRELGYGDTLATRRS</sequence>
<evidence type="ECO:0008006" key="4">
    <source>
        <dbReference type="Google" id="ProtNLM"/>
    </source>
</evidence>
<organism evidence="2 3">
    <name type="scientific">Ascobolus immersus RN42</name>
    <dbReference type="NCBI Taxonomy" id="1160509"/>
    <lineage>
        <taxon>Eukaryota</taxon>
        <taxon>Fungi</taxon>
        <taxon>Dikarya</taxon>
        <taxon>Ascomycota</taxon>
        <taxon>Pezizomycotina</taxon>
        <taxon>Pezizomycetes</taxon>
        <taxon>Pezizales</taxon>
        <taxon>Ascobolaceae</taxon>
        <taxon>Ascobolus</taxon>
    </lineage>
</organism>
<keyword evidence="1" id="KW-1133">Transmembrane helix</keyword>
<name>A0A3N4IKI7_ASCIM</name>
<dbReference type="AlphaFoldDB" id="A0A3N4IKI7"/>
<accession>A0A3N4IKI7</accession>
<keyword evidence="1" id="KW-0812">Transmembrane</keyword>
<evidence type="ECO:0000313" key="3">
    <source>
        <dbReference type="Proteomes" id="UP000275078"/>
    </source>
</evidence>
<gene>
    <name evidence="2" type="ORF">BJ508DRAFT_92356</name>
</gene>
<evidence type="ECO:0000256" key="1">
    <source>
        <dbReference type="SAM" id="Phobius"/>
    </source>
</evidence>
<feature type="transmembrane region" description="Helical" evidence="1">
    <location>
        <begin position="7"/>
        <end position="38"/>
    </location>
</feature>
<proteinExistence type="predicted"/>
<keyword evidence="1" id="KW-0472">Membrane</keyword>
<protein>
    <recommendedName>
        <fullName evidence="4">Transmembrane protein</fullName>
    </recommendedName>
</protein>
<feature type="transmembrane region" description="Helical" evidence="1">
    <location>
        <begin position="44"/>
        <end position="73"/>
    </location>
</feature>
<dbReference type="Proteomes" id="UP000275078">
    <property type="component" value="Unassembled WGS sequence"/>
</dbReference>
<dbReference type="EMBL" id="ML119673">
    <property type="protein sequence ID" value="RPA82144.1"/>
    <property type="molecule type" value="Genomic_DNA"/>
</dbReference>
<reference evidence="2 3" key="1">
    <citation type="journal article" date="2018" name="Nat. Ecol. Evol.">
        <title>Pezizomycetes genomes reveal the molecular basis of ectomycorrhizal truffle lifestyle.</title>
        <authorList>
            <person name="Murat C."/>
            <person name="Payen T."/>
            <person name="Noel B."/>
            <person name="Kuo A."/>
            <person name="Morin E."/>
            <person name="Chen J."/>
            <person name="Kohler A."/>
            <person name="Krizsan K."/>
            <person name="Balestrini R."/>
            <person name="Da Silva C."/>
            <person name="Montanini B."/>
            <person name="Hainaut M."/>
            <person name="Levati E."/>
            <person name="Barry K.W."/>
            <person name="Belfiori B."/>
            <person name="Cichocki N."/>
            <person name="Clum A."/>
            <person name="Dockter R.B."/>
            <person name="Fauchery L."/>
            <person name="Guy J."/>
            <person name="Iotti M."/>
            <person name="Le Tacon F."/>
            <person name="Lindquist E.A."/>
            <person name="Lipzen A."/>
            <person name="Malagnac F."/>
            <person name="Mello A."/>
            <person name="Molinier V."/>
            <person name="Miyauchi S."/>
            <person name="Poulain J."/>
            <person name="Riccioni C."/>
            <person name="Rubini A."/>
            <person name="Sitrit Y."/>
            <person name="Splivallo R."/>
            <person name="Traeger S."/>
            <person name="Wang M."/>
            <person name="Zifcakova L."/>
            <person name="Wipf D."/>
            <person name="Zambonelli A."/>
            <person name="Paolocci F."/>
            <person name="Nowrousian M."/>
            <person name="Ottonello S."/>
            <person name="Baldrian P."/>
            <person name="Spatafora J.W."/>
            <person name="Henrissat B."/>
            <person name="Nagy L.G."/>
            <person name="Aury J.M."/>
            <person name="Wincker P."/>
            <person name="Grigoriev I.V."/>
            <person name="Bonfante P."/>
            <person name="Martin F.M."/>
        </authorList>
    </citation>
    <scope>NUCLEOTIDE SEQUENCE [LARGE SCALE GENOMIC DNA]</scope>
    <source>
        <strain evidence="2 3">RN42</strain>
    </source>
</reference>
<evidence type="ECO:0000313" key="2">
    <source>
        <dbReference type="EMBL" id="RPA82144.1"/>
    </source>
</evidence>